<organism evidence="2 3">
    <name type="scientific">Camellia sinensis</name>
    <name type="common">Tea plant</name>
    <name type="synonym">Thea sinensis</name>
    <dbReference type="NCBI Taxonomy" id="4442"/>
    <lineage>
        <taxon>Eukaryota</taxon>
        <taxon>Viridiplantae</taxon>
        <taxon>Streptophyta</taxon>
        <taxon>Embryophyta</taxon>
        <taxon>Tracheophyta</taxon>
        <taxon>Spermatophyta</taxon>
        <taxon>Magnoliopsida</taxon>
        <taxon>eudicotyledons</taxon>
        <taxon>Gunneridae</taxon>
        <taxon>Pentapetalae</taxon>
        <taxon>asterids</taxon>
        <taxon>Ericales</taxon>
        <taxon>Theaceae</taxon>
        <taxon>Camellia</taxon>
    </lineage>
</organism>
<dbReference type="SUPFAM" id="SSF50630">
    <property type="entry name" value="Acid proteases"/>
    <property type="match status" value="1"/>
</dbReference>
<dbReference type="InterPro" id="IPR001461">
    <property type="entry name" value="Aspartic_peptidase_A1"/>
</dbReference>
<gene>
    <name evidence="2" type="ORF">HYC85_016238</name>
</gene>
<dbReference type="Pfam" id="PF14541">
    <property type="entry name" value="TAXi_C"/>
    <property type="match status" value="1"/>
</dbReference>
<evidence type="ECO:0000313" key="3">
    <source>
        <dbReference type="Proteomes" id="UP000593564"/>
    </source>
</evidence>
<dbReference type="InterPro" id="IPR021109">
    <property type="entry name" value="Peptidase_aspartic_dom_sf"/>
</dbReference>
<evidence type="ECO:0000259" key="1">
    <source>
        <dbReference type="Pfam" id="PF14541"/>
    </source>
</evidence>
<sequence>MIANDFLNFTAVTPDSQYVPADTPRSIPLRYPIPRFRTMNPTAYTPLKVNQQGEYNIEVSTIKINEKIVLTKQDFNGTIISAATPYTILEHSLFATFTRFFANQFSKLCRLSGCVLTQQNFRARKSGLEFPTLILFCMTATLCGGFFEQTRLFKHGQAWHLEDNLLQFDLAQSRLGFSSSLLSKHTSCAKFNFTSTP</sequence>
<dbReference type="InterPro" id="IPR032799">
    <property type="entry name" value="TAXi_C"/>
</dbReference>
<dbReference type="AlphaFoldDB" id="A0A7J7GZA8"/>
<dbReference type="GO" id="GO:0006508">
    <property type="term" value="P:proteolysis"/>
    <property type="evidence" value="ECO:0007669"/>
    <property type="project" value="InterPro"/>
</dbReference>
<evidence type="ECO:0000313" key="2">
    <source>
        <dbReference type="EMBL" id="KAF5946010.1"/>
    </source>
</evidence>
<dbReference type="PANTHER" id="PTHR47965">
    <property type="entry name" value="ASPARTYL PROTEASE-RELATED"/>
    <property type="match status" value="1"/>
</dbReference>
<comment type="caution">
    <text evidence="2">The sequence shown here is derived from an EMBL/GenBank/DDBJ whole genome shotgun (WGS) entry which is preliminary data.</text>
</comment>
<dbReference type="Gene3D" id="2.40.70.10">
    <property type="entry name" value="Acid Proteases"/>
    <property type="match status" value="2"/>
</dbReference>
<dbReference type="EMBL" id="JACBKZ010000007">
    <property type="protein sequence ID" value="KAF5946010.1"/>
    <property type="molecule type" value="Genomic_DNA"/>
</dbReference>
<proteinExistence type="predicted"/>
<accession>A0A7J7GZA8</accession>
<keyword evidence="3" id="KW-1185">Reference proteome</keyword>
<feature type="domain" description="Xylanase inhibitor C-terminal" evidence="1">
    <location>
        <begin position="54"/>
        <end position="108"/>
    </location>
</feature>
<reference evidence="3" key="1">
    <citation type="journal article" date="2020" name="Nat. Commun.">
        <title>Genome assembly of wild tea tree DASZ reveals pedigree and selection history of tea varieties.</title>
        <authorList>
            <person name="Zhang W."/>
            <person name="Zhang Y."/>
            <person name="Qiu H."/>
            <person name="Guo Y."/>
            <person name="Wan H."/>
            <person name="Zhang X."/>
            <person name="Scossa F."/>
            <person name="Alseekh S."/>
            <person name="Zhang Q."/>
            <person name="Wang P."/>
            <person name="Xu L."/>
            <person name="Schmidt M.H."/>
            <person name="Jia X."/>
            <person name="Li D."/>
            <person name="Zhu A."/>
            <person name="Guo F."/>
            <person name="Chen W."/>
            <person name="Ni D."/>
            <person name="Usadel B."/>
            <person name="Fernie A.R."/>
            <person name="Wen W."/>
        </authorList>
    </citation>
    <scope>NUCLEOTIDE SEQUENCE [LARGE SCALE GENOMIC DNA]</scope>
    <source>
        <strain evidence="3">cv. G240</strain>
    </source>
</reference>
<name>A0A7J7GZA8_CAMSI</name>
<reference evidence="2 3" key="2">
    <citation type="submission" date="2020-07" db="EMBL/GenBank/DDBJ databases">
        <title>Genome assembly of wild tea tree DASZ reveals pedigree and selection history of tea varieties.</title>
        <authorList>
            <person name="Zhang W."/>
        </authorList>
    </citation>
    <scope>NUCLEOTIDE SEQUENCE [LARGE SCALE GENOMIC DNA]</scope>
    <source>
        <strain evidence="3">cv. G240</strain>
        <tissue evidence="2">Leaf</tissue>
    </source>
</reference>
<dbReference type="PANTHER" id="PTHR47965:SF28">
    <property type="entry name" value="BASIC 7S GLOBULIN"/>
    <property type="match status" value="1"/>
</dbReference>
<dbReference type="GO" id="GO:0004190">
    <property type="term" value="F:aspartic-type endopeptidase activity"/>
    <property type="evidence" value="ECO:0007669"/>
    <property type="project" value="InterPro"/>
</dbReference>
<protein>
    <recommendedName>
        <fullName evidence="1">Xylanase inhibitor C-terminal domain-containing protein</fullName>
    </recommendedName>
</protein>
<dbReference type="Proteomes" id="UP000593564">
    <property type="component" value="Unassembled WGS sequence"/>
</dbReference>